<dbReference type="Proteomes" id="UP000292957">
    <property type="component" value="Unassembled WGS sequence"/>
</dbReference>
<protein>
    <recommendedName>
        <fullName evidence="3">C2H2-type domain-containing protein</fullName>
    </recommendedName>
</protein>
<dbReference type="AlphaFoldDB" id="A0A4Q9M6F4"/>
<feature type="region of interest" description="Disordered" evidence="1">
    <location>
        <begin position="42"/>
        <end position="160"/>
    </location>
</feature>
<proteinExistence type="predicted"/>
<organism evidence="2">
    <name type="scientific">Dichomitus squalens</name>
    <dbReference type="NCBI Taxonomy" id="114155"/>
    <lineage>
        <taxon>Eukaryota</taxon>
        <taxon>Fungi</taxon>
        <taxon>Dikarya</taxon>
        <taxon>Basidiomycota</taxon>
        <taxon>Agaricomycotina</taxon>
        <taxon>Agaricomycetes</taxon>
        <taxon>Polyporales</taxon>
        <taxon>Polyporaceae</taxon>
        <taxon>Dichomitus</taxon>
    </lineage>
</organism>
<dbReference type="Pfam" id="PF18759">
    <property type="entry name" value="Plavaka"/>
    <property type="match status" value="1"/>
</dbReference>
<feature type="compositionally biased region" description="Acidic residues" evidence="1">
    <location>
        <begin position="58"/>
        <end position="70"/>
    </location>
</feature>
<dbReference type="EMBL" id="ML143687">
    <property type="protein sequence ID" value="TBU21176.1"/>
    <property type="molecule type" value="Genomic_DNA"/>
</dbReference>
<dbReference type="OrthoDB" id="2803802at2759"/>
<feature type="compositionally biased region" description="Acidic residues" evidence="1">
    <location>
        <begin position="107"/>
        <end position="123"/>
    </location>
</feature>
<dbReference type="InterPro" id="IPR041078">
    <property type="entry name" value="Plavaka"/>
</dbReference>
<accession>A0A4Q9M6F4</accession>
<reference evidence="2" key="1">
    <citation type="submission" date="2019-01" db="EMBL/GenBank/DDBJ databases">
        <title>Draft genome sequences of three monokaryotic isolates of the white-rot basidiomycete fungus Dichomitus squalens.</title>
        <authorList>
            <consortium name="DOE Joint Genome Institute"/>
            <person name="Lopez S.C."/>
            <person name="Andreopoulos B."/>
            <person name="Pangilinan J."/>
            <person name="Lipzen A."/>
            <person name="Riley R."/>
            <person name="Ahrendt S."/>
            <person name="Ng V."/>
            <person name="Barry K."/>
            <person name="Daum C."/>
            <person name="Grigoriev I.V."/>
            <person name="Hilden K.S."/>
            <person name="Makela M.R."/>
            <person name="de Vries R.P."/>
        </authorList>
    </citation>
    <scope>NUCLEOTIDE SEQUENCE [LARGE SCALE GENOMIC DNA]</scope>
    <source>
        <strain evidence="2">OM18370.1</strain>
    </source>
</reference>
<name>A0A4Q9M6F4_9APHY</name>
<gene>
    <name evidence="2" type="ORF">BD311DRAFT_812584</name>
</gene>
<evidence type="ECO:0000313" key="2">
    <source>
        <dbReference type="EMBL" id="TBU21176.1"/>
    </source>
</evidence>
<feature type="non-terminal residue" evidence="2">
    <location>
        <position position="450"/>
    </location>
</feature>
<sequence>MSSHWQPHLSTDERCPGCTLYFSPSGLSKHLAQTRKPACIAVRDGRLPPPPTAQPLGQEDDSNVFDDVDMDAPPVPLEGDFYGDYNPSFFDDESAPDSPHGDSDFPASDDDDDDLQPDIESWEPEPRPVPPNTGGDVSEQNPGGSPQDPVVPSQSERNAVEANVSRKTYVIPFPGHHAGAPIPRSDVPRRVDANEKYQACLNEAPSTNPYHPFASRRDWLVGHWAKMRGPGSTAFSELLAIDEVAQLLALSYKNSQQLDKIIDKELPPCRPRFQRHEIVVAGEAIEVYFRDVLECIRSLFSNPEFAPLLLLVPERHYANADHTVRVYFDMNTGKWWWATQKELEKRNPGATVVPIVISSDKTQLTLIGNKTAYPVYMTLGNLPKDIRSKPSRRGQILLAYLPTSKLQHIPNKAARRRTLANLFHACMARVLTPLSSVGVTGMELMSGDGV</sequence>
<evidence type="ECO:0008006" key="3">
    <source>
        <dbReference type="Google" id="ProtNLM"/>
    </source>
</evidence>
<evidence type="ECO:0000256" key="1">
    <source>
        <dbReference type="SAM" id="MobiDB-lite"/>
    </source>
</evidence>